<proteinExistence type="predicted"/>
<evidence type="ECO:0000259" key="2">
    <source>
        <dbReference type="Pfam" id="PF13577"/>
    </source>
</evidence>
<evidence type="ECO:0000256" key="1">
    <source>
        <dbReference type="SAM" id="MobiDB-lite"/>
    </source>
</evidence>
<dbReference type="EMBL" id="CP163431">
    <property type="protein sequence ID" value="XDQ07413.1"/>
    <property type="molecule type" value="Genomic_DNA"/>
</dbReference>
<feature type="domain" description="SnoaL-like" evidence="2">
    <location>
        <begin position="9"/>
        <end position="145"/>
    </location>
</feature>
<dbReference type="RefSeq" id="WP_369192197.1">
    <property type="nucleotide sequence ID" value="NZ_CP163431.1"/>
</dbReference>
<gene>
    <name evidence="3" type="ORF">AB5J58_47730</name>
</gene>
<feature type="region of interest" description="Disordered" evidence="1">
    <location>
        <begin position="167"/>
        <end position="210"/>
    </location>
</feature>
<reference evidence="3" key="1">
    <citation type="submission" date="2024-07" db="EMBL/GenBank/DDBJ databases">
        <authorList>
            <person name="Yu S.T."/>
        </authorList>
    </citation>
    <scope>NUCLEOTIDE SEQUENCE</scope>
    <source>
        <strain evidence="3">R08</strain>
    </source>
</reference>
<dbReference type="InterPro" id="IPR032710">
    <property type="entry name" value="NTF2-like_dom_sf"/>
</dbReference>
<organism evidence="3">
    <name type="scientific">Streptomyces sp. R08</name>
    <dbReference type="NCBI Taxonomy" id="3238624"/>
    <lineage>
        <taxon>Bacteria</taxon>
        <taxon>Bacillati</taxon>
        <taxon>Actinomycetota</taxon>
        <taxon>Actinomycetes</taxon>
        <taxon>Kitasatosporales</taxon>
        <taxon>Streptomycetaceae</taxon>
        <taxon>Streptomyces</taxon>
    </lineage>
</organism>
<name>A0AB39MQZ2_9ACTN</name>
<dbReference type="AlphaFoldDB" id="A0AB39MQZ2"/>
<dbReference type="InterPro" id="IPR037401">
    <property type="entry name" value="SnoaL-like"/>
</dbReference>
<accession>A0AB39MQZ2</accession>
<dbReference type="Gene3D" id="3.10.450.50">
    <property type="match status" value="1"/>
</dbReference>
<dbReference type="SUPFAM" id="SSF54427">
    <property type="entry name" value="NTF2-like"/>
    <property type="match status" value="1"/>
</dbReference>
<sequence>MSTETDIRYLLDRIEIQDVIARYGLGQDLHQPHDPDLNVLEHWSHVFAPGAVLDYTDALGGGPMTMEQMAKWMRGKDLAGGGMTEWFRVWQHLEGHATVTIDGDTATSITPHLHTHETKDGNGNVLAAGLWYDQWERRPEGWRITGAAAEGPLQPCRATRPVQPLPSAVVGSGSDITCPAPDQSTRSEPQPIRTWATGHTYSWPGSTPRS</sequence>
<protein>
    <submittedName>
        <fullName evidence="3">Nuclear transport factor 2 family protein</fullName>
    </submittedName>
</protein>
<feature type="compositionally biased region" description="Polar residues" evidence="1">
    <location>
        <begin position="197"/>
        <end position="210"/>
    </location>
</feature>
<evidence type="ECO:0000313" key="3">
    <source>
        <dbReference type="EMBL" id="XDQ07413.1"/>
    </source>
</evidence>
<dbReference type="Pfam" id="PF13577">
    <property type="entry name" value="SnoaL_4"/>
    <property type="match status" value="1"/>
</dbReference>